<dbReference type="EC" id="4.2.1.96" evidence="3"/>
<gene>
    <name evidence="6" type="ORF">RDWZM_004219</name>
</gene>
<protein>
    <recommendedName>
        <fullName evidence="3">4a-hydroxytetrahydrobiopterin dehydratase</fullName>
        <ecNumber evidence="3">4.2.1.96</ecNumber>
    </recommendedName>
    <alternativeName>
        <fullName evidence="5">4-alpha-hydroxy-tetrahydropterin dehydratase</fullName>
    </alternativeName>
</protein>
<dbReference type="PANTHER" id="PTHR12599">
    <property type="entry name" value="PTERIN-4-ALPHA-CARBINOLAMINE DEHYDRATASE"/>
    <property type="match status" value="1"/>
</dbReference>
<keyword evidence="7" id="KW-1185">Reference proteome</keyword>
<evidence type="ECO:0000256" key="3">
    <source>
        <dbReference type="ARBA" id="ARBA00013252"/>
    </source>
</evidence>
<dbReference type="InterPro" id="IPR036428">
    <property type="entry name" value="PCD_sf"/>
</dbReference>
<proteinExistence type="inferred from homology"/>
<evidence type="ECO:0000313" key="6">
    <source>
        <dbReference type="EMBL" id="KAJ6225674.1"/>
    </source>
</evidence>
<evidence type="ECO:0000256" key="5">
    <source>
        <dbReference type="ARBA" id="ARBA00030497"/>
    </source>
</evidence>
<dbReference type="HAMAP" id="MF_00434">
    <property type="entry name" value="Pterin_4_alpha"/>
    <property type="match status" value="1"/>
</dbReference>
<accession>A0A9Q0MH24</accession>
<comment type="similarity">
    <text evidence="2">Belongs to the pterin-4-alpha-carbinolamine dehydratase family.</text>
</comment>
<comment type="catalytic activity">
    <reaction evidence="1">
        <text>(4aS,6R)-4a-hydroxy-L-erythro-5,6,7,8-tetrahydrobiopterin = (6R)-L-erythro-6,7-dihydrobiopterin + H2O</text>
        <dbReference type="Rhea" id="RHEA:11920"/>
        <dbReference type="ChEBI" id="CHEBI:15377"/>
        <dbReference type="ChEBI" id="CHEBI:15642"/>
        <dbReference type="ChEBI" id="CHEBI:43120"/>
        <dbReference type="EC" id="4.2.1.96"/>
    </reaction>
</comment>
<dbReference type="Pfam" id="PF01329">
    <property type="entry name" value="Pterin_4a"/>
    <property type="match status" value="1"/>
</dbReference>
<dbReference type="OMA" id="RWLSKMA"/>
<dbReference type="EMBL" id="JAPWDV010000001">
    <property type="protein sequence ID" value="KAJ6225674.1"/>
    <property type="molecule type" value="Genomic_DNA"/>
</dbReference>
<reference evidence="6" key="1">
    <citation type="submission" date="2022-12" db="EMBL/GenBank/DDBJ databases">
        <title>Genome assemblies of Blomia tropicalis.</title>
        <authorList>
            <person name="Cui Y."/>
        </authorList>
    </citation>
    <scope>NUCLEOTIDE SEQUENCE</scope>
    <source>
        <tissue evidence="6">Adult mites</tissue>
    </source>
</reference>
<dbReference type="OrthoDB" id="277398at2759"/>
<evidence type="ECO:0000256" key="2">
    <source>
        <dbReference type="ARBA" id="ARBA00006472"/>
    </source>
</evidence>
<evidence type="ECO:0000256" key="1">
    <source>
        <dbReference type="ARBA" id="ARBA00001554"/>
    </source>
</evidence>
<dbReference type="SUPFAM" id="SSF55248">
    <property type="entry name" value="PCD-like"/>
    <property type="match status" value="1"/>
</dbReference>
<dbReference type="GO" id="GO:0006729">
    <property type="term" value="P:tetrahydrobiopterin biosynthetic process"/>
    <property type="evidence" value="ECO:0007669"/>
    <property type="project" value="InterPro"/>
</dbReference>
<dbReference type="PANTHER" id="PTHR12599:SF0">
    <property type="entry name" value="PTERIN-4-ALPHA-CARBINOLAMINE DEHYDRATASE"/>
    <property type="match status" value="1"/>
</dbReference>
<dbReference type="Proteomes" id="UP001142055">
    <property type="component" value="Chromosome 1"/>
</dbReference>
<organism evidence="6 7">
    <name type="scientific">Blomia tropicalis</name>
    <name type="common">Mite</name>
    <dbReference type="NCBI Taxonomy" id="40697"/>
    <lineage>
        <taxon>Eukaryota</taxon>
        <taxon>Metazoa</taxon>
        <taxon>Ecdysozoa</taxon>
        <taxon>Arthropoda</taxon>
        <taxon>Chelicerata</taxon>
        <taxon>Arachnida</taxon>
        <taxon>Acari</taxon>
        <taxon>Acariformes</taxon>
        <taxon>Sarcoptiformes</taxon>
        <taxon>Astigmata</taxon>
        <taxon>Glycyphagoidea</taxon>
        <taxon>Echimyopodidae</taxon>
        <taxon>Blomia</taxon>
    </lineage>
</organism>
<dbReference type="InterPro" id="IPR001533">
    <property type="entry name" value="Pterin_deHydtase"/>
</dbReference>
<evidence type="ECO:0000256" key="4">
    <source>
        <dbReference type="ARBA" id="ARBA00023239"/>
    </source>
</evidence>
<dbReference type="CDD" id="cd00914">
    <property type="entry name" value="PCD_DCoH_subfamily_b"/>
    <property type="match status" value="1"/>
</dbReference>
<dbReference type="Gene3D" id="3.30.1360.20">
    <property type="entry name" value="Transcriptional coactivator/pterin dehydratase"/>
    <property type="match status" value="1"/>
</dbReference>
<comment type="caution">
    <text evidence="6">The sequence shown here is derived from an EMBL/GenBank/DDBJ whole genome shotgun (WGS) entry which is preliminary data.</text>
</comment>
<keyword evidence="4" id="KW-0456">Lyase</keyword>
<dbReference type="NCBIfam" id="NF002018">
    <property type="entry name" value="PRK00823.1-3"/>
    <property type="match status" value="1"/>
</dbReference>
<sequence>MAKQALNTEEREQLLKPLLDKGWSMDNSGRDAIVKQFKFKDFNEAFSFMTQVALKADKMDHHPEWFNCYNRVDITLSSHDVNGLSQRDIRLASAIETYFSRFIK</sequence>
<name>A0A9Q0MH24_BLOTA</name>
<evidence type="ECO:0000313" key="7">
    <source>
        <dbReference type="Proteomes" id="UP001142055"/>
    </source>
</evidence>
<dbReference type="AlphaFoldDB" id="A0A9Q0MH24"/>
<dbReference type="GO" id="GO:0008124">
    <property type="term" value="F:4-alpha-hydroxytetrahydrobiopterin dehydratase activity"/>
    <property type="evidence" value="ECO:0007669"/>
    <property type="project" value="UniProtKB-EC"/>
</dbReference>